<dbReference type="GO" id="GO:0016989">
    <property type="term" value="F:sigma factor antagonist activity"/>
    <property type="evidence" value="ECO:0007669"/>
    <property type="project" value="TreeGrafter"/>
</dbReference>
<evidence type="ECO:0000259" key="3">
    <source>
        <dbReference type="Pfam" id="PF16344"/>
    </source>
</evidence>
<evidence type="ECO:0000313" key="5">
    <source>
        <dbReference type="Proteomes" id="UP000627292"/>
    </source>
</evidence>
<evidence type="ECO:0000313" key="4">
    <source>
        <dbReference type="EMBL" id="GGH66234.1"/>
    </source>
</evidence>
<dbReference type="Pfam" id="PF16344">
    <property type="entry name" value="FecR_C"/>
    <property type="match status" value="1"/>
</dbReference>
<dbReference type="Pfam" id="PF04773">
    <property type="entry name" value="FecR"/>
    <property type="match status" value="1"/>
</dbReference>
<dbReference type="EMBL" id="BMIB01000002">
    <property type="protein sequence ID" value="GGH66234.1"/>
    <property type="molecule type" value="Genomic_DNA"/>
</dbReference>
<dbReference type="Gene3D" id="3.55.50.30">
    <property type="match status" value="1"/>
</dbReference>
<dbReference type="InterPro" id="IPR006860">
    <property type="entry name" value="FecR"/>
</dbReference>
<feature type="domain" description="Protein FecR C-terminal" evidence="3">
    <location>
        <begin position="274"/>
        <end position="335"/>
    </location>
</feature>
<dbReference type="Gene3D" id="2.60.120.1440">
    <property type="match status" value="1"/>
</dbReference>
<gene>
    <name evidence="4" type="ORF">GCM10011379_20190</name>
</gene>
<dbReference type="PIRSF" id="PIRSF018266">
    <property type="entry name" value="FecR"/>
    <property type="match status" value="1"/>
</dbReference>
<comment type="caution">
    <text evidence="4">The sequence shown here is derived from an EMBL/GenBank/DDBJ whole genome shotgun (WGS) entry which is preliminary data.</text>
</comment>
<dbReference type="PANTHER" id="PTHR30273">
    <property type="entry name" value="PERIPLASMIC SIGNAL SENSOR AND SIGMA FACTOR ACTIVATOR FECR-RELATED"/>
    <property type="match status" value="1"/>
</dbReference>
<feature type="domain" description="FecR protein" evidence="2">
    <location>
        <begin position="133"/>
        <end position="216"/>
    </location>
</feature>
<keyword evidence="1" id="KW-1133">Transmembrane helix</keyword>
<dbReference type="AlphaFoldDB" id="A0A917MV88"/>
<dbReference type="PANTHER" id="PTHR30273:SF2">
    <property type="entry name" value="PROTEIN FECR"/>
    <property type="match status" value="1"/>
</dbReference>
<evidence type="ECO:0000259" key="2">
    <source>
        <dbReference type="Pfam" id="PF04773"/>
    </source>
</evidence>
<keyword evidence="1" id="KW-0472">Membrane</keyword>
<evidence type="ECO:0000256" key="1">
    <source>
        <dbReference type="SAM" id="Phobius"/>
    </source>
</evidence>
<dbReference type="InterPro" id="IPR032508">
    <property type="entry name" value="FecR_C"/>
</dbReference>
<reference evidence="4" key="1">
    <citation type="journal article" date="2014" name="Int. J. Syst. Evol. Microbiol.">
        <title>Complete genome sequence of Corynebacterium casei LMG S-19264T (=DSM 44701T), isolated from a smear-ripened cheese.</title>
        <authorList>
            <consortium name="US DOE Joint Genome Institute (JGI-PGF)"/>
            <person name="Walter F."/>
            <person name="Albersmeier A."/>
            <person name="Kalinowski J."/>
            <person name="Ruckert C."/>
        </authorList>
    </citation>
    <scope>NUCLEOTIDE SEQUENCE</scope>
    <source>
        <strain evidence="4">CGMCC 1.15290</strain>
    </source>
</reference>
<keyword evidence="1" id="KW-0812">Transmembrane</keyword>
<dbReference type="RefSeq" id="WP_188951908.1">
    <property type="nucleotide sequence ID" value="NZ_BMIB01000002.1"/>
</dbReference>
<proteinExistence type="predicted"/>
<name>A0A917MV88_9BACT</name>
<sequence length="344" mass="38146">MKLNAEVVTRFLNNECSREEAERISAYFEAHPEELEKYIGEAEWKQYSTPYTLPEVTGKQLWKQIKGEAAIVSRIQRKWYSYAAAAAVFTLVAGSMMWFIGKQNSKSTAAVQPVADTLLMASITNTGKLDKLFTLEDGSEIILSANSTLEYPTRFGTKQRFIKLEGKALFKVAQEKGRPFTVATGGLTTTALGTSFWIECRKAHNNIQVKLITGKVVVQKDTTQPTVTAFKPVYLTPGQELVFDKQAQLASVSDKTTKPTAAGKTAAPAMVNALAFNQRPLPEVLHALENHFHVTIEFEETQLNKMKFSGSYTAADKIDDILTTVTLINDLKLEKTANGYSITK</sequence>
<dbReference type="Proteomes" id="UP000627292">
    <property type="component" value="Unassembled WGS sequence"/>
</dbReference>
<keyword evidence="5" id="KW-1185">Reference proteome</keyword>
<organism evidence="4 5">
    <name type="scientific">Filimonas zeae</name>
    <dbReference type="NCBI Taxonomy" id="1737353"/>
    <lineage>
        <taxon>Bacteria</taxon>
        <taxon>Pseudomonadati</taxon>
        <taxon>Bacteroidota</taxon>
        <taxon>Chitinophagia</taxon>
        <taxon>Chitinophagales</taxon>
        <taxon>Chitinophagaceae</taxon>
        <taxon>Filimonas</taxon>
    </lineage>
</organism>
<protein>
    <submittedName>
        <fullName evidence="4">Anti-sigma factor</fullName>
    </submittedName>
</protein>
<feature type="transmembrane region" description="Helical" evidence="1">
    <location>
        <begin position="79"/>
        <end position="100"/>
    </location>
</feature>
<dbReference type="InterPro" id="IPR012373">
    <property type="entry name" value="Ferrdict_sens_TM"/>
</dbReference>
<reference evidence="4" key="2">
    <citation type="submission" date="2020-09" db="EMBL/GenBank/DDBJ databases">
        <authorList>
            <person name="Sun Q."/>
            <person name="Zhou Y."/>
        </authorList>
    </citation>
    <scope>NUCLEOTIDE SEQUENCE</scope>
    <source>
        <strain evidence="4">CGMCC 1.15290</strain>
    </source>
</reference>
<accession>A0A917MV88</accession>